<dbReference type="Proteomes" id="UP000316759">
    <property type="component" value="Unassembled WGS sequence"/>
</dbReference>
<dbReference type="EMBL" id="SUNJ01006486">
    <property type="protein sequence ID" value="TPP62750.1"/>
    <property type="molecule type" value="Genomic_DNA"/>
</dbReference>
<comment type="caution">
    <text evidence="1">The sequence shown here is derived from an EMBL/GenBank/DDBJ whole genome shotgun (WGS) entry which is preliminary data.</text>
</comment>
<sequence>MLQLLETVYIPLGQNVLGCRSNRVETKGYWLFSIYVDASKLQLESENEQLCIQDSLAAMIVNWQRKASVRFSVQLENIDITKIKVRGALFENGGWINVFQSWNEPRLSGVAAFLSEFLLHSSVVQVQTYPTKVGKLRMDVYFTFDVTTSNGALPTDADYLTKDLEQWSKKDLRSIKLYDFSGWVLLVKLTIIQTRYVLTLCLCFREEHFRAHRNKCHDKKTSSTNLNVLRDFHEAFFILQMDLENLGLFVSAFLSEKIGSTFSREDWEASGADEVTTFVSFELFLVTCTVIYIETNKDCVVHFVINPSLSPFLSDPSSGYTFVKVETIHENSNYLQMEMYVTLDVTAPNGALPVATESFGQDLQMWSEMYQGAIKLADLKGESSFIFTSLECILYDTHRQTITKNL</sequence>
<accession>A0A504YZ86</accession>
<proteinExistence type="predicted"/>
<organism evidence="1 2">
    <name type="scientific">Fasciola gigantica</name>
    <name type="common">Giant liver fluke</name>
    <dbReference type="NCBI Taxonomy" id="46835"/>
    <lineage>
        <taxon>Eukaryota</taxon>
        <taxon>Metazoa</taxon>
        <taxon>Spiralia</taxon>
        <taxon>Lophotrochozoa</taxon>
        <taxon>Platyhelminthes</taxon>
        <taxon>Trematoda</taxon>
        <taxon>Digenea</taxon>
        <taxon>Plagiorchiida</taxon>
        <taxon>Echinostomata</taxon>
        <taxon>Echinostomatoidea</taxon>
        <taxon>Fasciolidae</taxon>
        <taxon>Fasciola</taxon>
    </lineage>
</organism>
<keyword evidence="2" id="KW-1185">Reference proteome</keyword>
<evidence type="ECO:0000313" key="1">
    <source>
        <dbReference type="EMBL" id="TPP62750.1"/>
    </source>
</evidence>
<evidence type="ECO:0000313" key="2">
    <source>
        <dbReference type="Proteomes" id="UP000316759"/>
    </source>
</evidence>
<protein>
    <submittedName>
        <fullName evidence="1">Uncharacterized protein</fullName>
    </submittedName>
</protein>
<dbReference type="AlphaFoldDB" id="A0A504YZ86"/>
<gene>
    <name evidence="1" type="ORF">FGIG_02428</name>
</gene>
<reference evidence="1 2" key="1">
    <citation type="submission" date="2019-04" db="EMBL/GenBank/DDBJ databases">
        <title>Annotation for the trematode Fasciola gigantica.</title>
        <authorList>
            <person name="Choi Y.-J."/>
        </authorList>
    </citation>
    <scope>NUCLEOTIDE SEQUENCE [LARGE SCALE GENOMIC DNA]</scope>
    <source>
        <strain evidence="1">Uganda_cow_1</strain>
    </source>
</reference>
<name>A0A504YZ86_FASGI</name>